<evidence type="ECO:0000313" key="17">
    <source>
        <dbReference type="Proteomes" id="UP000297026"/>
    </source>
</evidence>
<evidence type="ECO:0000256" key="11">
    <source>
        <dbReference type="ARBA" id="ARBA00023136"/>
    </source>
</evidence>
<dbReference type="OrthoDB" id="3308at2759"/>
<keyword evidence="11 14" id="KW-0472">Membrane</keyword>
<keyword evidence="5 14" id="KW-0679">Respiratory chain</keyword>
<evidence type="ECO:0000256" key="15">
    <source>
        <dbReference type="SAM" id="MobiDB-lite"/>
    </source>
</evidence>
<evidence type="ECO:0000256" key="14">
    <source>
        <dbReference type="RuleBase" id="RU368034"/>
    </source>
</evidence>
<keyword evidence="10 14" id="KW-0496">Mitochondrion</keyword>
<organism evidence="16 17">
    <name type="scientific">Diachasma alloeum</name>
    <dbReference type="NCBI Taxonomy" id="454923"/>
    <lineage>
        <taxon>Eukaryota</taxon>
        <taxon>Metazoa</taxon>
        <taxon>Ecdysozoa</taxon>
        <taxon>Arthropoda</taxon>
        <taxon>Hexapoda</taxon>
        <taxon>Insecta</taxon>
        <taxon>Pterygota</taxon>
        <taxon>Neoptera</taxon>
        <taxon>Endopterygota</taxon>
        <taxon>Hymenoptera</taxon>
        <taxon>Apocrita</taxon>
        <taxon>Ichneumonoidea</taxon>
        <taxon>Braconidae</taxon>
        <taxon>Opiinae</taxon>
        <taxon>Diachasma</taxon>
    </lineage>
</organism>
<proteinExistence type="inferred from homology"/>
<keyword evidence="17" id="KW-1185">Reference proteome</keyword>
<evidence type="ECO:0000256" key="8">
    <source>
        <dbReference type="ARBA" id="ARBA00022982"/>
    </source>
</evidence>
<keyword evidence="9 14" id="KW-1133">Transmembrane helix</keyword>
<reference evidence="16" key="1">
    <citation type="submission" date="2019-02" db="EMBL/GenBank/DDBJ databases">
        <title>Genome of the parasitoid wasp Diachasma alloeum, an emerging model for ecological speciation and transitions to asexual reproduction.</title>
        <authorList>
            <person name="Robertson H.M."/>
            <person name="Walden K.K."/>
            <person name="Tvedte E.S."/>
            <person name="Hood G.R."/>
            <person name="Feder J.L."/>
            <person name="Forbes A.A."/>
            <person name="Logsdon J.M."/>
            <person name="Mcelroy K.E."/>
        </authorList>
    </citation>
    <scope>NUCLEOTIDE SEQUENCE [LARGE SCALE GENOMIC DNA]</scope>
    <source>
        <strain evidence="16">Michigan</strain>
    </source>
</reference>
<evidence type="ECO:0000256" key="2">
    <source>
        <dbReference type="ARBA" id="ARBA00007312"/>
    </source>
</evidence>
<dbReference type="AlphaFoldDB" id="A0A4E0RYX1"/>
<evidence type="ECO:0000256" key="9">
    <source>
        <dbReference type="ARBA" id="ARBA00022989"/>
    </source>
</evidence>
<sequence length="152" mass="17554">MASKPKSGPQDMPPKGGFSPIQTARVNVRRIISPTIASALTVASISFGFLGFTWAYRDFRRETIEMNSARNVVWCMLLAERDRAFLKQMRINREEERDLMKDYPGWVVGTYFGEQIFEGTNPEELFEPTFHEYAVHASVNDISERFFRYLAT</sequence>
<evidence type="ECO:0000256" key="7">
    <source>
        <dbReference type="ARBA" id="ARBA00022792"/>
    </source>
</evidence>
<name>A0A4E0RYX1_9HYME</name>
<keyword evidence="8 14" id="KW-0249">Electron transport</keyword>
<dbReference type="Proteomes" id="UP000297026">
    <property type="component" value="Unassembled WGS sequence"/>
</dbReference>
<comment type="subcellular location">
    <subcellularLocation>
        <location evidence="1 14">Mitochondrion inner membrane</location>
        <topology evidence="1 14">Single-pass membrane protein</topology>
        <orientation evidence="1 14">Matrix side</orientation>
    </subcellularLocation>
</comment>
<comment type="subunit">
    <text evidence="13">Complex I is composed of 45 different subunits. Interacts with CARD15, but not with CARD4. Interacts with STAT3, but not with STAT1, STAT2 and STAT5A. Interacts with OLFM4.</text>
</comment>
<comment type="function">
    <text evidence="14">Complex I functions in the transfer of electrons from NADH to the respiratory chain. Accessory subunit of the mitochondrial membrane respiratory chain NADH dehydrogenase (Complex I), that is believed not to be involved in catalysis.</text>
</comment>
<evidence type="ECO:0000256" key="6">
    <source>
        <dbReference type="ARBA" id="ARBA00022692"/>
    </source>
</evidence>
<dbReference type="GeneID" id="107037499"/>
<comment type="similarity">
    <text evidence="2 14">Belongs to the complex I NDUFA13 subunit family.</text>
</comment>
<dbReference type="PANTHER" id="PTHR12966:SF0">
    <property type="entry name" value="NADH DEHYDROGENASE [UBIQUINONE] 1 ALPHA SUBCOMPLEX SUBUNIT 13"/>
    <property type="match status" value="1"/>
</dbReference>
<protein>
    <recommendedName>
        <fullName evidence="3 14">NADH dehydrogenase [ubiquinone] 1 alpha subcomplex subunit 13</fullName>
    </recommendedName>
</protein>
<evidence type="ECO:0000256" key="4">
    <source>
        <dbReference type="ARBA" id="ARBA00022448"/>
    </source>
</evidence>
<dbReference type="GO" id="GO:0045271">
    <property type="term" value="C:respiratory chain complex I"/>
    <property type="evidence" value="ECO:0007669"/>
    <property type="project" value="UniProtKB-UniRule"/>
</dbReference>
<evidence type="ECO:0000256" key="5">
    <source>
        <dbReference type="ARBA" id="ARBA00022660"/>
    </source>
</evidence>
<keyword evidence="6 14" id="KW-0812">Transmembrane</keyword>
<dbReference type="EMBL" id="ML158606">
    <property type="protein sequence ID" value="THK33001.1"/>
    <property type="molecule type" value="Genomic_DNA"/>
</dbReference>
<dbReference type="InterPro" id="IPR009346">
    <property type="entry name" value="GRIM-19"/>
</dbReference>
<keyword evidence="4 14" id="KW-0813">Transport</keyword>
<feature type="transmembrane region" description="Helical" evidence="14">
    <location>
        <begin position="36"/>
        <end position="56"/>
    </location>
</feature>
<dbReference type="CTD" id="31578"/>
<keyword evidence="7 14" id="KW-0999">Mitochondrion inner membrane</keyword>
<evidence type="ECO:0000313" key="16">
    <source>
        <dbReference type="EMBL" id="THK33001.1"/>
    </source>
</evidence>
<dbReference type="Pfam" id="PF06212">
    <property type="entry name" value="GRIM-19"/>
    <property type="match status" value="1"/>
</dbReference>
<dbReference type="PANTHER" id="PTHR12966">
    <property type="entry name" value="NADH DEHYDROGENASE UBIQUINONE 1 ALPHA SUBCOMPLEX SUBUNIT 13"/>
    <property type="match status" value="1"/>
</dbReference>
<evidence type="ECO:0000256" key="3">
    <source>
        <dbReference type="ARBA" id="ARBA00018192"/>
    </source>
</evidence>
<accession>A0A4E0RYX1</accession>
<dbReference type="GO" id="GO:0005743">
    <property type="term" value="C:mitochondrial inner membrane"/>
    <property type="evidence" value="ECO:0007669"/>
    <property type="project" value="UniProtKB-SubCell"/>
</dbReference>
<gene>
    <name evidence="16" type="primary">ND-B16.6</name>
    <name evidence="16" type="ORF">DALL_DALL000179</name>
</gene>
<evidence type="ECO:0000256" key="12">
    <source>
        <dbReference type="ARBA" id="ARBA00045908"/>
    </source>
</evidence>
<evidence type="ECO:0000256" key="10">
    <source>
        <dbReference type="ARBA" id="ARBA00023128"/>
    </source>
</evidence>
<dbReference type="KEGG" id="dam:107037499"/>
<evidence type="ECO:0000256" key="13">
    <source>
        <dbReference type="ARBA" id="ARBA00046797"/>
    </source>
</evidence>
<evidence type="ECO:0000256" key="1">
    <source>
        <dbReference type="ARBA" id="ARBA00004298"/>
    </source>
</evidence>
<feature type="region of interest" description="Disordered" evidence="15">
    <location>
        <begin position="1"/>
        <end position="20"/>
    </location>
</feature>
<comment type="function">
    <text evidence="12">Accessory subunit of the mitochondrial membrane respiratory chain NADH dehydrogenase (Complex I), that is believed not to be involved in catalysis. Complex I functions in the transfer of electrons from NADH to the respiratory chain. The immediate electron acceptor for the enzyme is believed to be ubiquinone. Involved in the interferon/all-trans-retinoic acid (IFN/RA) induced cell death. This apoptotic activity is inhibited by interaction with viral IRF1. Prevents the transactivation of STAT3 target genes. May play a role in CARD15-mediated innate mucosal responses and serve to regulate intestinal epithelial cell responses to microbes.</text>
</comment>